<dbReference type="AlphaFoldDB" id="A0A4S8PSQ0"/>
<dbReference type="Proteomes" id="UP000308760">
    <property type="component" value="Unassembled WGS sequence"/>
</dbReference>
<dbReference type="OrthoDB" id="5196296at2"/>
<reference evidence="1 2" key="2">
    <citation type="submission" date="2019-05" db="EMBL/GenBank/DDBJ databases">
        <title>Glycomyces buryatensis sp. nov.</title>
        <authorList>
            <person name="Nikitina E."/>
        </authorList>
    </citation>
    <scope>NUCLEOTIDE SEQUENCE [LARGE SCALE GENOMIC DNA]</scope>
    <source>
        <strain evidence="1 2">18</strain>
    </source>
</reference>
<dbReference type="EMBL" id="STGY01000080">
    <property type="protein sequence ID" value="THV34377.1"/>
    <property type="molecule type" value="Genomic_DNA"/>
</dbReference>
<gene>
    <name evidence="1" type="ORF">FAB82_24290</name>
</gene>
<protein>
    <recommendedName>
        <fullName evidence="3">ESX-1 secretion-associated protein</fullName>
    </recommendedName>
</protein>
<organism evidence="1 2">
    <name type="scientific">Glycomyces buryatensis</name>
    <dbReference type="NCBI Taxonomy" id="2570927"/>
    <lineage>
        <taxon>Bacteria</taxon>
        <taxon>Bacillati</taxon>
        <taxon>Actinomycetota</taxon>
        <taxon>Actinomycetes</taxon>
        <taxon>Glycomycetales</taxon>
        <taxon>Glycomycetaceae</taxon>
        <taxon>Glycomyces</taxon>
    </lineage>
</organism>
<evidence type="ECO:0000313" key="1">
    <source>
        <dbReference type="EMBL" id="THV34377.1"/>
    </source>
</evidence>
<name>A0A4S8PSQ0_9ACTN</name>
<proteinExistence type="predicted"/>
<comment type="caution">
    <text evidence="1">The sequence shown here is derived from an EMBL/GenBank/DDBJ whole genome shotgun (WGS) entry which is preliminary data.</text>
</comment>
<accession>A0A4S8PSQ0</accession>
<reference evidence="2" key="1">
    <citation type="submission" date="2019-04" db="EMBL/GenBank/DDBJ databases">
        <title>Nocardioides xinjiangensis sp. nov.</title>
        <authorList>
            <person name="Liu S."/>
        </authorList>
    </citation>
    <scope>NUCLEOTIDE SEQUENCE [LARGE SCALE GENOMIC DNA]</scope>
    <source>
        <strain evidence="2">18</strain>
    </source>
</reference>
<keyword evidence="2" id="KW-1185">Reference proteome</keyword>
<evidence type="ECO:0000313" key="2">
    <source>
        <dbReference type="Proteomes" id="UP000308760"/>
    </source>
</evidence>
<evidence type="ECO:0008006" key="3">
    <source>
        <dbReference type="Google" id="ProtNLM"/>
    </source>
</evidence>
<sequence>MADSVAERLRYPLCTSRLGEEMAGFLRPCPLQEGDPLPMSDYSVDTDALTEAAQAVRSSADQAAEVAEYAREADPDLWTWGYPGVMLAAPFYFAIAEILHGRLAEVRTAIEGYADLVVESAEAYRAADDEAAADLAALGGELGGA</sequence>